<reference evidence="1 2" key="1">
    <citation type="submission" date="2014-01" db="EMBL/GenBank/DDBJ databases">
        <title>Interspecies Systems Biology Uncovers Metabolites Affecting C. elegans Gene Expression and Life History Traits.</title>
        <authorList>
            <person name="Watson E."/>
            <person name="Macneil L.T."/>
            <person name="Ritter A.D."/>
            <person name="Yilmaz L.S."/>
            <person name="Rosebrock A.P."/>
            <person name="Caudy A.A."/>
            <person name="Walhout A.J."/>
        </authorList>
    </citation>
    <scope>NUCLEOTIDE SEQUENCE [LARGE SCALE GENOMIC DNA]</scope>
    <source>
        <strain evidence="1 2">DA1877</strain>
    </source>
</reference>
<protein>
    <submittedName>
        <fullName evidence="1">Uncharacterized protein</fullName>
    </submittedName>
</protein>
<dbReference type="Proteomes" id="UP000020766">
    <property type="component" value="Unassembled WGS sequence"/>
</dbReference>
<dbReference type="EMBL" id="JBOK01000010">
    <property type="protein sequence ID" value="EXU80119.1"/>
    <property type="molecule type" value="Genomic_DNA"/>
</dbReference>
<organism evidence="1 2">
    <name type="scientific">Comamonas aquatica DA1877</name>
    <dbReference type="NCBI Taxonomy" id="1457173"/>
    <lineage>
        <taxon>Bacteria</taxon>
        <taxon>Pseudomonadati</taxon>
        <taxon>Pseudomonadota</taxon>
        <taxon>Betaproteobacteria</taxon>
        <taxon>Burkholderiales</taxon>
        <taxon>Comamonadaceae</taxon>
        <taxon>Comamonas</taxon>
    </lineage>
</organism>
<name>A0A014MPN7_9BURK</name>
<gene>
    <name evidence="1" type="ORF">AX13_01480</name>
</gene>
<evidence type="ECO:0000313" key="2">
    <source>
        <dbReference type="Proteomes" id="UP000020766"/>
    </source>
</evidence>
<keyword evidence="2" id="KW-1185">Reference proteome</keyword>
<dbReference type="AlphaFoldDB" id="A0A014MPN7"/>
<sequence>MSRVFLCQRQSNFQCRTLTQIIDIRFEGQTKTGNLDIFRVLSIFLNKISNSCFDLTLNPMRFVVINFTGCSNQARLFRCFVHDEPRIYCNAMPANATPRLQNIDARMVISQLNQLPHINVEFFADQ</sequence>
<comment type="caution">
    <text evidence="1">The sequence shown here is derived from an EMBL/GenBank/DDBJ whole genome shotgun (WGS) entry which is preliminary data.</text>
</comment>
<accession>A0A014MPN7</accession>
<evidence type="ECO:0000313" key="1">
    <source>
        <dbReference type="EMBL" id="EXU80119.1"/>
    </source>
</evidence>
<proteinExistence type="predicted"/>